<organism evidence="1 2">
    <name type="scientific">Absidia repens</name>
    <dbReference type="NCBI Taxonomy" id="90262"/>
    <lineage>
        <taxon>Eukaryota</taxon>
        <taxon>Fungi</taxon>
        <taxon>Fungi incertae sedis</taxon>
        <taxon>Mucoromycota</taxon>
        <taxon>Mucoromycotina</taxon>
        <taxon>Mucoromycetes</taxon>
        <taxon>Mucorales</taxon>
        <taxon>Cunninghamellaceae</taxon>
        <taxon>Absidia</taxon>
    </lineage>
</organism>
<protein>
    <submittedName>
        <fullName evidence="1">Uncharacterized protein</fullName>
    </submittedName>
</protein>
<dbReference type="AlphaFoldDB" id="A0A1X2I0D7"/>
<sequence length="187" mass="21562">MGGVESLFISLGLTCVAHVLHHNGSAHLKTWSRLRDIRKILGNDGHMSYQDPETLVTECHDDPVEKRGLLSASSVCKRLPRQNNCHRLIYWNSCVSITLDLLLNWILLETPIDKTLTGKKIKNKGNRAEKMSEVINLHLHFYLDIENNTISIILDHVPWEYVNRQNGNCIPTTRDDFVKYYQRTIIE</sequence>
<dbReference type="Proteomes" id="UP000193560">
    <property type="component" value="Unassembled WGS sequence"/>
</dbReference>
<comment type="caution">
    <text evidence="1">The sequence shown here is derived from an EMBL/GenBank/DDBJ whole genome shotgun (WGS) entry which is preliminary data.</text>
</comment>
<evidence type="ECO:0000313" key="2">
    <source>
        <dbReference type="Proteomes" id="UP000193560"/>
    </source>
</evidence>
<accession>A0A1X2I0D7</accession>
<keyword evidence="2" id="KW-1185">Reference proteome</keyword>
<name>A0A1X2I0D7_9FUNG</name>
<proteinExistence type="predicted"/>
<reference evidence="1 2" key="1">
    <citation type="submission" date="2016-07" db="EMBL/GenBank/DDBJ databases">
        <title>Pervasive Adenine N6-methylation of Active Genes in Fungi.</title>
        <authorList>
            <consortium name="DOE Joint Genome Institute"/>
            <person name="Mondo S.J."/>
            <person name="Dannebaum R.O."/>
            <person name="Kuo R.C."/>
            <person name="Labutti K."/>
            <person name="Haridas S."/>
            <person name="Kuo A."/>
            <person name="Salamov A."/>
            <person name="Ahrendt S.R."/>
            <person name="Lipzen A."/>
            <person name="Sullivan W."/>
            <person name="Andreopoulos W.B."/>
            <person name="Clum A."/>
            <person name="Lindquist E."/>
            <person name="Daum C."/>
            <person name="Ramamoorthy G.K."/>
            <person name="Gryganskyi A."/>
            <person name="Culley D."/>
            <person name="Magnuson J.K."/>
            <person name="James T.Y."/>
            <person name="O'Malley M.A."/>
            <person name="Stajich J.E."/>
            <person name="Spatafora J.W."/>
            <person name="Visel A."/>
            <person name="Grigoriev I.V."/>
        </authorList>
    </citation>
    <scope>NUCLEOTIDE SEQUENCE [LARGE SCALE GENOMIC DNA]</scope>
    <source>
        <strain evidence="1 2">NRRL 1336</strain>
    </source>
</reference>
<gene>
    <name evidence="1" type="ORF">BCR42DRAFT_397655</name>
</gene>
<dbReference type="EMBL" id="MCGE01000038">
    <property type="protein sequence ID" value="ORZ06666.1"/>
    <property type="molecule type" value="Genomic_DNA"/>
</dbReference>
<evidence type="ECO:0000313" key="1">
    <source>
        <dbReference type="EMBL" id="ORZ06666.1"/>
    </source>
</evidence>